<accession>A0A835TLP9</accession>
<keyword evidence="2" id="KW-1185">Reference proteome</keyword>
<dbReference type="OrthoDB" id="2160189at2759"/>
<comment type="caution">
    <text evidence="1">The sequence shown here is derived from an EMBL/GenBank/DDBJ whole genome shotgun (WGS) entry which is preliminary data.</text>
</comment>
<evidence type="ECO:0000313" key="1">
    <source>
        <dbReference type="EMBL" id="KAF9688773.1"/>
    </source>
</evidence>
<dbReference type="Proteomes" id="UP000657918">
    <property type="component" value="Unassembled WGS sequence"/>
</dbReference>
<protein>
    <submittedName>
        <fullName evidence="1">Uncharacterized protein</fullName>
    </submittedName>
</protein>
<gene>
    <name evidence="1" type="ORF">SADUNF_Sadunf01G0023000</name>
</gene>
<sequence>MEAGDAYQAREFRSKEPEKYKELIEGLLKDNGIEFSYSSYQHWQFFDLGNCPKKRKNVFF</sequence>
<organism evidence="1 2">
    <name type="scientific">Salix dunnii</name>
    <dbReference type="NCBI Taxonomy" id="1413687"/>
    <lineage>
        <taxon>Eukaryota</taxon>
        <taxon>Viridiplantae</taxon>
        <taxon>Streptophyta</taxon>
        <taxon>Embryophyta</taxon>
        <taxon>Tracheophyta</taxon>
        <taxon>Spermatophyta</taxon>
        <taxon>Magnoliopsida</taxon>
        <taxon>eudicotyledons</taxon>
        <taxon>Gunneridae</taxon>
        <taxon>Pentapetalae</taxon>
        <taxon>rosids</taxon>
        <taxon>fabids</taxon>
        <taxon>Malpighiales</taxon>
        <taxon>Salicaceae</taxon>
        <taxon>Saliceae</taxon>
        <taxon>Salix</taxon>
    </lineage>
</organism>
<proteinExistence type="predicted"/>
<dbReference type="AlphaFoldDB" id="A0A835TLP9"/>
<reference evidence="1 2" key="1">
    <citation type="submission" date="2020-10" db="EMBL/GenBank/DDBJ databases">
        <title>Plant Genome Project.</title>
        <authorList>
            <person name="Zhang R.-G."/>
        </authorList>
    </citation>
    <scope>NUCLEOTIDE SEQUENCE [LARGE SCALE GENOMIC DNA]</scope>
    <source>
        <strain evidence="1">FAFU-HL-1</strain>
        <tissue evidence="1">Leaf</tissue>
    </source>
</reference>
<evidence type="ECO:0000313" key="2">
    <source>
        <dbReference type="Proteomes" id="UP000657918"/>
    </source>
</evidence>
<dbReference type="EMBL" id="JADGMS010000001">
    <property type="protein sequence ID" value="KAF9688773.1"/>
    <property type="molecule type" value="Genomic_DNA"/>
</dbReference>
<name>A0A835TLP9_9ROSI</name>